<feature type="domain" description="Filamentous haemagglutinin FhaB/tRNA nuclease CdiA-like TPS" evidence="2">
    <location>
        <begin position="30"/>
        <end position="143"/>
    </location>
</feature>
<feature type="chain" id="PRO_5043667708" evidence="1">
    <location>
        <begin position="28"/>
        <end position="771"/>
    </location>
</feature>
<gene>
    <name evidence="3" type="ORF">V2H45_22895</name>
</gene>
<dbReference type="Proteomes" id="UP001333818">
    <property type="component" value="Unassembled WGS sequence"/>
</dbReference>
<dbReference type="Pfam" id="PF05860">
    <property type="entry name" value="TPS"/>
    <property type="match status" value="1"/>
</dbReference>
<dbReference type="InterPro" id="IPR008638">
    <property type="entry name" value="FhaB/CdiA-like_TPS"/>
</dbReference>
<keyword evidence="4" id="KW-1185">Reference proteome</keyword>
<dbReference type="RefSeq" id="WP_330486030.1">
    <property type="nucleotide sequence ID" value="NZ_JAZBJZ010000147.1"/>
</dbReference>
<reference evidence="3" key="1">
    <citation type="submission" date="2024-01" db="EMBL/GenBank/DDBJ databases">
        <title>Bank of Algae and Cyanobacteria of the Azores (BACA) strain genomes.</title>
        <authorList>
            <person name="Luz R."/>
            <person name="Cordeiro R."/>
            <person name="Fonseca A."/>
            <person name="Goncalves V."/>
        </authorList>
    </citation>
    <scope>NUCLEOTIDE SEQUENCE</scope>
    <source>
        <strain evidence="3">BACA0141</strain>
    </source>
</reference>
<proteinExistence type="predicted"/>
<dbReference type="AlphaFoldDB" id="A0AAW9Q6M9"/>
<protein>
    <submittedName>
        <fullName evidence="3">Filamentous hemagglutinin N-terminal domain-containing protein</fullName>
    </submittedName>
</protein>
<keyword evidence="1" id="KW-0732">Signal</keyword>
<dbReference type="EMBL" id="JAZBJZ010000147">
    <property type="protein sequence ID" value="MEE3719594.1"/>
    <property type="molecule type" value="Genomic_DNA"/>
</dbReference>
<evidence type="ECO:0000259" key="2">
    <source>
        <dbReference type="SMART" id="SM00912"/>
    </source>
</evidence>
<dbReference type="InterPro" id="IPR011050">
    <property type="entry name" value="Pectin_lyase_fold/virulence"/>
</dbReference>
<evidence type="ECO:0000256" key="1">
    <source>
        <dbReference type="SAM" id="SignalP"/>
    </source>
</evidence>
<name>A0AAW9Q6M9_9CYAN</name>
<dbReference type="SMART" id="SM00912">
    <property type="entry name" value="Haemagg_act"/>
    <property type="match status" value="1"/>
</dbReference>
<comment type="caution">
    <text evidence="3">The sequence shown here is derived from an EMBL/GenBank/DDBJ whole genome shotgun (WGS) entry which is preliminary data.</text>
</comment>
<evidence type="ECO:0000313" key="3">
    <source>
        <dbReference type="EMBL" id="MEE3719594.1"/>
    </source>
</evidence>
<organism evidence="3 4">
    <name type="scientific">Tumidithrix elongata BACA0141</name>
    <dbReference type="NCBI Taxonomy" id="2716417"/>
    <lineage>
        <taxon>Bacteria</taxon>
        <taxon>Bacillati</taxon>
        <taxon>Cyanobacteriota</taxon>
        <taxon>Cyanophyceae</taxon>
        <taxon>Pseudanabaenales</taxon>
        <taxon>Pseudanabaenaceae</taxon>
        <taxon>Tumidithrix</taxon>
        <taxon>Tumidithrix elongata</taxon>
    </lineage>
</organism>
<accession>A0AAW9Q6M9</accession>
<dbReference type="Gene3D" id="2.160.20.10">
    <property type="entry name" value="Single-stranded right-handed beta-helix, Pectin lyase-like"/>
    <property type="match status" value="3"/>
</dbReference>
<dbReference type="SUPFAM" id="SSF51126">
    <property type="entry name" value="Pectin lyase-like"/>
    <property type="match status" value="1"/>
</dbReference>
<evidence type="ECO:0000313" key="4">
    <source>
        <dbReference type="Proteomes" id="UP001333818"/>
    </source>
</evidence>
<dbReference type="InterPro" id="IPR012334">
    <property type="entry name" value="Pectin_lyas_fold"/>
</dbReference>
<sequence length="771" mass="79016">MELAHRSICLTSAFFLTYFTATLAAKAQIVPDATLPNNSTVTTTGQLHTINGGTTVGVNLYHSFKDFSVPTNNTAYFNNAPQVQNILTRVTGNTASDIDGTIRANGNANLYLLNPNGITFGQNAKLEIGGSFTGSTGSSFKFPDGSEFSAKNPQAPPLLTMSITPGLQYGQTDPRSMVTNAGRLTVREGQGIALQGGTVSSTGVLTAPSGTVQVLGNQVSLLDNAKIDVSGVNGGGTVLVGGDYQGKGTVPNAQQTFIDRGVTINADALQNGNGGRVIVWADKLTEFYGTVTARGVSLSTPVGNTSVSNGGFVEVSGKENLVYRGIVDVSALFGKTGTLLLDPYDITIADFNYPANYPYDYTTYVRDPQGNVISSTFHPGVQSTLPQILSGNFAGSSITIAASTLESQSADIVLQATNDITLNQSLTLSHAISFSAGGIFSMATGTSITASGNKVDITGAGGITVGSINTSSTTNNAGAISLTSTNGKITIGNLTASATGTFNGGEVKLQSNGDITTSSISSIDTHALSGSAGNITLTANNGSITLNSGNKLYATSSSDGNNGGNVTLQTNGNITIKGIVDASGGKNGVSGTIKLTSDRGSISIDSGIVSSDNFGTKQGGNIILQALNGTIDINNSGQLSVASGVQITKIDRTFLTGITGSAAGNIELRAGNDITITGFFDAFGDSKPINSISYNGSYDYFSNIIVKSTNGSVILNGAEISSENIFPDSSKYAGDIFIQAGKNVEIRKLGDGSGSDIPSKINSAGNYGRIS</sequence>
<feature type="signal peptide" evidence="1">
    <location>
        <begin position="1"/>
        <end position="27"/>
    </location>
</feature>
<dbReference type="NCBIfam" id="TIGR01901">
    <property type="entry name" value="adhes_NPXG"/>
    <property type="match status" value="1"/>
</dbReference>